<dbReference type="EMBL" id="QGKW02001660">
    <property type="protein sequence ID" value="KAF2579577.1"/>
    <property type="molecule type" value="Genomic_DNA"/>
</dbReference>
<gene>
    <name evidence="1" type="ORF">F2Q68_00006371</name>
</gene>
<dbReference type="GO" id="GO:0008017">
    <property type="term" value="F:microtubule binding"/>
    <property type="evidence" value="ECO:0007669"/>
    <property type="project" value="TreeGrafter"/>
</dbReference>
<reference evidence="1" key="1">
    <citation type="submission" date="2019-12" db="EMBL/GenBank/DDBJ databases">
        <title>Genome sequencing and annotation of Brassica cretica.</title>
        <authorList>
            <person name="Studholme D.J."/>
            <person name="Sarris P.F."/>
        </authorList>
    </citation>
    <scope>NUCLEOTIDE SEQUENCE</scope>
    <source>
        <strain evidence="1">PFS-001/15</strain>
        <tissue evidence="1">Leaf</tissue>
    </source>
</reference>
<dbReference type="GO" id="GO:0005880">
    <property type="term" value="C:nuclear microtubule"/>
    <property type="evidence" value="ECO:0007669"/>
    <property type="project" value="TreeGrafter"/>
</dbReference>
<dbReference type="InterPro" id="IPR009675">
    <property type="entry name" value="TPX2_fam"/>
</dbReference>
<evidence type="ECO:0008006" key="3">
    <source>
        <dbReference type="Google" id="ProtNLM"/>
    </source>
</evidence>
<dbReference type="AlphaFoldDB" id="A0A8S9JE79"/>
<accession>A0A8S9JE79</accession>
<organism evidence="1 2">
    <name type="scientific">Brassica cretica</name>
    <name type="common">Mustard</name>
    <dbReference type="NCBI Taxonomy" id="69181"/>
    <lineage>
        <taxon>Eukaryota</taxon>
        <taxon>Viridiplantae</taxon>
        <taxon>Streptophyta</taxon>
        <taxon>Embryophyta</taxon>
        <taxon>Tracheophyta</taxon>
        <taxon>Spermatophyta</taxon>
        <taxon>Magnoliopsida</taxon>
        <taxon>eudicotyledons</taxon>
        <taxon>Gunneridae</taxon>
        <taxon>Pentapetalae</taxon>
        <taxon>rosids</taxon>
        <taxon>malvids</taxon>
        <taxon>Brassicales</taxon>
        <taxon>Brassicaceae</taxon>
        <taxon>Brassiceae</taxon>
        <taxon>Brassica</taxon>
    </lineage>
</organism>
<dbReference type="GO" id="GO:0090307">
    <property type="term" value="P:mitotic spindle assembly"/>
    <property type="evidence" value="ECO:0007669"/>
    <property type="project" value="TreeGrafter"/>
</dbReference>
<protein>
    <recommendedName>
        <fullName evidence="3">TPX2 central domain-containing protein</fullName>
    </recommendedName>
</protein>
<dbReference type="PANTHER" id="PTHR14326">
    <property type="entry name" value="TARGETING PROTEIN FOR XKLP2"/>
    <property type="match status" value="1"/>
</dbReference>
<dbReference type="Proteomes" id="UP000712281">
    <property type="component" value="Unassembled WGS sequence"/>
</dbReference>
<evidence type="ECO:0000313" key="1">
    <source>
        <dbReference type="EMBL" id="KAF2579577.1"/>
    </source>
</evidence>
<dbReference type="GO" id="GO:0060236">
    <property type="term" value="P:regulation of mitotic spindle organization"/>
    <property type="evidence" value="ECO:0007669"/>
    <property type="project" value="InterPro"/>
</dbReference>
<proteinExistence type="predicted"/>
<dbReference type="GO" id="GO:0005819">
    <property type="term" value="C:spindle"/>
    <property type="evidence" value="ECO:0007669"/>
    <property type="project" value="InterPro"/>
</dbReference>
<evidence type="ECO:0000313" key="2">
    <source>
        <dbReference type="Proteomes" id="UP000712281"/>
    </source>
</evidence>
<dbReference type="PANTHER" id="PTHR14326:SF30">
    <property type="entry name" value="TPX2 CENTRAL DOMAIN-CONTAINING PROTEIN"/>
    <property type="match status" value="1"/>
</dbReference>
<sequence>MEMDEDMEIEPTVFEAKEIDLEYEFDAARWFDFTRMESAEESQSAEFWFHSAPSYAPSREYHHLHKLLCLTFTA</sequence>
<dbReference type="GO" id="GO:0030295">
    <property type="term" value="F:protein kinase activator activity"/>
    <property type="evidence" value="ECO:0007669"/>
    <property type="project" value="TreeGrafter"/>
</dbReference>
<comment type="caution">
    <text evidence="1">The sequence shown here is derived from an EMBL/GenBank/DDBJ whole genome shotgun (WGS) entry which is preliminary data.</text>
</comment>
<name>A0A8S9JE79_BRACR</name>